<feature type="non-terminal residue" evidence="1">
    <location>
        <position position="177"/>
    </location>
</feature>
<evidence type="ECO:0000313" key="1">
    <source>
        <dbReference type="EMBL" id="KFV56157.1"/>
    </source>
</evidence>
<dbReference type="Proteomes" id="UP000054190">
    <property type="component" value="Unassembled WGS sequence"/>
</dbReference>
<keyword evidence="1" id="KW-0808">Transferase</keyword>
<name>A0A093FEN0_TYTAL</name>
<reference evidence="1 2" key="1">
    <citation type="submission" date="2014-04" db="EMBL/GenBank/DDBJ databases">
        <title>Genome evolution of avian class.</title>
        <authorList>
            <person name="Zhang G."/>
            <person name="Li C."/>
        </authorList>
    </citation>
    <scope>NUCLEOTIDE SEQUENCE [LARGE SCALE GENOMIC DNA]</scope>
    <source>
        <strain evidence="1">BGI_N341</strain>
    </source>
</reference>
<dbReference type="SUPFAM" id="SSF52374">
    <property type="entry name" value="Nucleotidylyl transferase"/>
    <property type="match status" value="1"/>
</dbReference>
<accession>A0A093FEN0</accession>
<keyword evidence="2" id="KW-1185">Reference proteome</keyword>
<dbReference type="EMBL" id="KK393829">
    <property type="protein sequence ID" value="KFV56157.1"/>
    <property type="molecule type" value="Genomic_DNA"/>
</dbReference>
<dbReference type="PANTHER" id="PTHR12039:SF18">
    <property type="entry name" value="NICOTINAMIDE_NICOTINIC ACID MONONUCLEOTIDE ADENYLYLTRANSFERASE 2"/>
    <property type="match status" value="1"/>
</dbReference>
<dbReference type="PANTHER" id="PTHR12039">
    <property type="entry name" value="NICOTINAMIDE MONONUCLEOTIDE ADENYLYLTRANSFERASE"/>
    <property type="match status" value="1"/>
</dbReference>
<organism evidence="1 2">
    <name type="scientific">Tyto alba</name>
    <name type="common">Barn owl</name>
    <dbReference type="NCBI Taxonomy" id="56313"/>
    <lineage>
        <taxon>Eukaryota</taxon>
        <taxon>Metazoa</taxon>
        <taxon>Chordata</taxon>
        <taxon>Craniata</taxon>
        <taxon>Vertebrata</taxon>
        <taxon>Euteleostomi</taxon>
        <taxon>Archelosauria</taxon>
        <taxon>Archosauria</taxon>
        <taxon>Dinosauria</taxon>
        <taxon>Saurischia</taxon>
        <taxon>Theropoda</taxon>
        <taxon>Coelurosauria</taxon>
        <taxon>Aves</taxon>
        <taxon>Neognathae</taxon>
        <taxon>Neoaves</taxon>
        <taxon>Telluraves</taxon>
        <taxon>Strigiformes</taxon>
        <taxon>Tytonidae</taxon>
        <taxon>Tyto</taxon>
    </lineage>
</organism>
<dbReference type="GO" id="GO:0005794">
    <property type="term" value="C:Golgi apparatus"/>
    <property type="evidence" value="ECO:0007669"/>
    <property type="project" value="TreeGrafter"/>
</dbReference>
<proteinExistence type="predicted"/>
<protein>
    <submittedName>
        <fullName evidence="1">Nicotinamide mononucleotide adenylyltransferase 2</fullName>
    </submittedName>
</protein>
<keyword evidence="1" id="KW-0548">Nucleotidyltransferase</keyword>
<dbReference type="InterPro" id="IPR014729">
    <property type="entry name" value="Rossmann-like_a/b/a_fold"/>
</dbReference>
<dbReference type="Gene3D" id="3.40.50.620">
    <property type="entry name" value="HUPs"/>
    <property type="match status" value="1"/>
</dbReference>
<dbReference type="AlphaFoldDB" id="A0A093FEN0"/>
<sequence length="177" mass="19981">ERARDYLHKTGRFIVIGGIVSPVHDSYGKTVGRPPFSLSASYMRWVDPWECYQDTWQTTCSVLEHHRDLMKRVTGCILSNVNTPSITPTIYQNNNNVSNKPTAAKILGKVGESLSRICCVRPPMERFTFVDENANLGTVMRYEEIELRILLLCGSDLLESFCIPGLWNEADVSHCLG</sequence>
<gene>
    <name evidence="1" type="ORF">N341_06276</name>
</gene>
<dbReference type="GO" id="GO:0009435">
    <property type="term" value="P:NAD+ biosynthetic process"/>
    <property type="evidence" value="ECO:0007669"/>
    <property type="project" value="TreeGrafter"/>
</dbReference>
<dbReference type="GO" id="GO:0000309">
    <property type="term" value="F:nicotinamide-nucleotide adenylyltransferase activity"/>
    <property type="evidence" value="ECO:0007669"/>
    <property type="project" value="TreeGrafter"/>
</dbReference>
<feature type="non-terminal residue" evidence="1">
    <location>
        <position position="1"/>
    </location>
</feature>
<dbReference type="GO" id="GO:0004515">
    <property type="term" value="F:nicotinate-nucleotide adenylyltransferase activity"/>
    <property type="evidence" value="ECO:0007669"/>
    <property type="project" value="TreeGrafter"/>
</dbReference>
<dbReference type="InterPro" id="IPR051182">
    <property type="entry name" value="Euk_NMN_adenylyltrnsfrase"/>
</dbReference>
<evidence type="ECO:0000313" key="2">
    <source>
        <dbReference type="Proteomes" id="UP000054190"/>
    </source>
</evidence>